<feature type="transmembrane region" description="Helical" evidence="1">
    <location>
        <begin position="270"/>
        <end position="289"/>
    </location>
</feature>
<keyword evidence="1" id="KW-0472">Membrane</keyword>
<evidence type="ECO:0000313" key="4">
    <source>
        <dbReference type="Proteomes" id="UP000494363"/>
    </source>
</evidence>
<feature type="transmembrane region" description="Helical" evidence="1">
    <location>
        <begin position="220"/>
        <end position="239"/>
    </location>
</feature>
<gene>
    <name evidence="3" type="ORF">LMG29542_01284</name>
</gene>
<name>A0A6J5DB32_9BURK</name>
<dbReference type="Pfam" id="PF02517">
    <property type="entry name" value="Rce1-like"/>
    <property type="match status" value="1"/>
</dbReference>
<dbReference type="AlphaFoldDB" id="A0A6J5DB32"/>
<feature type="transmembrane region" description="Helical" evidence="1">
    <location>
        <begin position="150"/>
        <end position="174"/>
    </location>
</feature>
<feature type="transmembrane region" description="Helical" evidence="1">
    <location>
        <begin position="52"/>
        <end position="71"/>
    </location>
</feature>
<feature type="domain" description="CAAX prenyl protease 2/Lysostaphin resistance protein A-like" evidence="2">
    <location>
        <begin position="184"/>
        <end position="278"/>
    </location>
</feature>
<dbReference type="Proteomes" id="UP000494363">
    <property type="component" value="Unassembled WGS sequence"/>
</dbReference>
<evidence type="ECO:0000259" key="2">
    <source>
        <dbReference type="Pfam" id="PF02517"/>
    </source>
</evidence>
<keyword evidence="1" id="KW-1133">Transmembrane helix</keyword>
<accession>A0A6J5DB32</accession>
<proteinExistence type="predicted"/>
<dbReference type="InterPro" id="IPR003675">
    <property type="entry name" value="Rce1/LyrA-like_dom"/>
</dbReference>
<evidence type="ECO:0000256" key="1">
    <source>
        <dbReference type="SAM" id="Phobius"/>
    </source>
</evidence>
<feature type="transmembrane region" description="Helical" evidence="1">
    <location>
        <begin position="186"/>
        <end position="208"/>
    </location>
</feature>
<sequence length="296" mass="31892">MPGRSLRGDSMFVLCWAAIFLAVPVTWLTERRAIAVALLVIGYGAALVDGRLGAAALAAIVVLLALAYAVLPPRPPAVRRAAHAVFIVLGVALILHGVPGFHNPRVIHAERFTPDALPFSMYLNLDKPLVAFWLLLIFRWVRGPQNVTMTLVAGIGGWLLTAVVCLGAAVALRLVVWEPKWPTDAWLFLLNNLLLVSFVEEAFFRGYLQGGMTRLLDGHRFGKTIAIVVAAVLFGLMHLPGGGGLWVVFGAVAGLGYGLAYRFGGLTASVLAHFALNVTHFLLFTYPMLQPGTHAV</sequence>
<protein>
    <recommendedName>
        <fullName evidence="2">CAAX prenyl protease 2/Lysostaphin resistance protein A-like domain-containing protein</fullName>
    </recommendedName>
</protein>
<keyword evidence="1" id="KW-0812">Transmembrane</keyword>
<evidence type="ECO:0000313" key="3">
    <source>
        <dbReference type="EMBL" id="CAB3750607.1"/>
    </source>
</evidence>
<dbReference type="GO" id="GO:0080120">
    <property type="term" value="P:CAAX-box protein maturation"/>
    <property type="evidence" value="ECO:0007669"/>
    <property type="project" value="UniProtKB-ARBA"/>
</dbReference>
<dbReference type="EMBL" id="CADIKH010000005">
    <property type="protein sequence ID" value="CAB3750607.1"/>
    <property type="molecule type" value="Genomic_DNA"/>
</dbReference>
<dbReference type="GO" id="GO:0004175">
    <property type="term" value="F:endopeptidase activity"/>
    <property type="evidence" value="ECO:0007669"/>
    <property type="project" value="UniProtKB-ARBA"/>
</dbReference>
<reference evidence="3 4" key="1">
    <citation type="submission" date="2020-04" db="EMBL/GenBank/DDBJ databases">
        <authorList>
            <person name="De Canck E."/>
        </authorList>
    </citation>
    <scope>NUCLEOTIDE SEQUENCE [LARGE SCALE GENOMIC DNA]</scope>
    <source>
        <strain evidence="3 4">LMG 29542</strain>
    </source>
</reference>
<keyword evidence="4" id="KW-1185">Reference proteome</keyword>
<feature type="transmembrane region" description="Helical" evidence="1">
    <location>
        <begin position="121"/>
        <end position="138"/>
    </location>
</feature>
<organism evidence="3 4">
    <name type="scientific">Paraburkholderia humisilvae</name>
    <dbReference type="NCBI Taxonomy" id="627669"/>
    <lineage>
        <taxon>Bacteria</taxon>
        <taxon>Pseudomonadati</taxon>
        <taxon>Pseudomonadota</taxon>
        <taxon>Betaproteobacteria</taxon>
        <taxon>Burkholderiales</taxon>
        <taxon>Burkholderiaceae</taxon>
        <taxon>Paraburkholderia</taxon>
    </lineage>
</organism>
<feature type="transmembrane region" description="Helical" evidence="1">
    <location>
        <begin position="83"/>
        <end position="101"/>
    </location>
</feature>